<name>A0A0F8ZS66_9ZZZZ</name>
<protein>
    <submittedName>
        <fullName evidence="1">Uncharacterized protein</fullName>
    </submittedName>
</protein>
<dbReference type="EMBL" id="LAZR01061832">
    <property type="protein sequence ID" value="KKK62786.1"/>
    <property type="molecule type" value="Genomic_DNA"/>
</dbReference>
<dbReference type="AlphaFoldDB" id="A0A0F8ZS66"/>
<reference evidence="1" key="1">
    <citation type="journal article" date="2015" name="Nature">
        <title>Complex archaea that bridge the gap between prokaryotes and eukaryotes.</title>
        <authorList>
            <person name="Spang A."/>
            <person name="Saw J.H."/>
            <person name="Jorgensen S.L."/>
            <person name="Zaremba-Niedzwiedzka K."/>
            <person name="Martijn J."/>
            <person name="Lind A.E."/>
            <person name="van Eijk R."/>
            <person name="Schleper C."/>
            <person name="Guy L."/>
            <person name="Ettema T.J."/>
        </authorList>
    </citation>
    <scope>NUCLEOTIDE SEQUENCE</scope>
</reference>
<accession>A0A0F8ZS66</accession>
<sequence length="31" mass="3504">CVVVPHRTEFSPNAGKMTFFRIYPGIKHTGI</sequence>
<comment type="caution">
    <text evidence="1">The sequence shown here is derived from an EMBL/GenBank/DDBJ whole genome shotgun (WGS) entry which is preliminary data.</text>
</comment>
<gene>
    <name evidence="1" type="ORF">LCGC14_3000840</name>
</gene>
<evidence type="ECO:0000313" key="1">
    <source>
        <dbReference type="EMBL" id="KKK62786.1"/>
    </source>
</evidence>
<feature type="non-terminal residue" evidence="1">
    <location>
        <position position="1"/>
    </location>
</feature>
<proteinExistence type="predicted"/>
<organism evidence="1">
    <name type="scientific">marine sediment metagenome</name>
    <dbReference type="NCBI Taxonomy" id="412755"/>
    <lineage>
        <taxon>unclassified sequences</taxon>
        <taxon>metagenomes</taxon>
        <taxon>ecological metagenomes</taxon>
    </lineage>
</organism>